<dbReference type="SUPFAM" id="SSF53335">
    <property type="entry name" value="S-adenosyl-L-methionine-dependent methyltransferases"/>
    <property type="match status" value="1"/>
</dbReference>
<dbReference type="GO" id="GO:0032259">
    <property type="term" value="P:methylation"/>
    <property type="evidence" value="ECO:0007669"/>
    <property type="project" value="UniProtKB-KW"/>
</dbReference>
<evidence type="ECO:0000259" key="3">
    <source>
        <dbReference type="Pfam" id="PF13649"/>
    </source>
</evidence>
<organism evidence="4 5">
    <name type="scientific">Salicibibacter kimchii</name>
    <dbReference type="NCBI Taxonomy" id="2099786"/>
    <lineage>
        <taxon>Bacteria</taxon>
        <taxon>Bacillati</taxon>
        <taxon>Bacillota</taxon>
        <taxon>Bacilli</taxon>
        <taxon>Bacillales</taxon>
        <taxon>Bacillaceae</taxon>
        <taxon>Salicibibacter</taxon>
    </lineage>
</organism>
<reference evidence="4 5" key="1">
    <citation type="journal article" date="2018" name="J. Microbiol.">
        <title>Salicibibacter kimchii gen. nov., sp. nov., a moderately halophilic and alkalitolerant bacterium in the family Bacillaceae, isolated from kimchi.</title>
        <authorList>
            <person name="Jang J.Y."/>
            <person name="Oh Y.J."/>
            <person name="Lim S.K."/>
            <person name="Park H.K."/>
            <person name="Lee C."/>
            <person name="Kim J.Y."/>
            <person name="Lee M.A."/>
            <person name="Choi H.J."/>
        </authorList>
    </citation>
    <scope>NUCLEOTIDE SEQUENCE [LARGE SCALE GENOMIC DNA]</scope>
    <source>
        <strain evidence="4 5">NKC1-1</strain>
    </source>
</reference>
<proteinExistence type="predicted"/>
<dbReference type="Gene3D" id="3.40.50.150">
    <property type="entry name" value="Vaccinia Virus protein VP39"/>
    <property type="match status" value="1"/>
</dbReference>
<dbReference type="Pfam" id="PF13649">
    <property type="entry name" value="Methyltransf_25"/>
    <property type="match status" value="1"/>
</dbReference>
<dbReference type="GO" id="GO:0008168">
    <property type="term" value="F:methyltransferase activity"/>
    <property type="evidence" value="ECO:0007669"/>
    <property type="project" value="UniProtKB-KW"/>
</dbReference>
<dbReference type="KEGG" id="rue:DT065_08430"/>
<dbReference type="EMBL" id="CP031092">
    <property type="protein sequence ID" value="AXF56048.1"/>
    <property type="molecule type" value="Genomic_DNA"/>
</dbReference>
<evidence type="ECO:0000313" key="4">
    <source>
        <dbReference type="EMBL" id="AXF56048.1"/>
    </source>
</evidence>
<name>A0A345BYL7_9BACI</name>
<dbReference type="AlphaFoldDB" id="A0A345BYL7"/>
<dbReference type="RefSeq" id="WP_114372480.1">
    <property type="nucleotide sequence ID" value="NZ_CP031092.1"/>
</dbReference>
<feature type="domain" description="Methyltransferase" evidence="3">
    <location>
        <begin position="32"/>
        <end position="125"/>
    </location>
</feature>
<dbReference type="OrthoDB" id="465705at2"/>
<evidence type="ECO:0000256" key="2">
    <source>
        <dbReference type="ARBA" id="ARBA00022679"/>
    </source>
</evidence>
<evidence type="ECO:0000256" key="1">
    <source>
        <dbReference type="ARBA" id="ARBA00022603"/>
    </source>
</evidence>
<keyword evidence="1 4" id="KW-0489">Methyltransferase</keyword>
<dbReference type="InterPro" id="IPR041698">
    <property type="entry name" value="Methyltransf_25"/>
</dbReference>
<protein>
    <submittedName>
        <fullName evidence="4">Class I SAM-dependent methyltransferase</fullName>
    </submittedName>
</protein>
<sequence>MSDENDRYPFAGYKEILNTIFNEARQRTNSKVLDVGFGTGVLTSKLYENGHQIDGIDFSSEMISVAKTKMPHVNLLEWDISNGLPPEISGNKYDSIISTYTLHHLEDQEKISFITNLLSLLKKNGEILIGDVSFDTRDELEKCRLNNIENWDDDEFYFVYDEINYALMNECQFYPISHCGGVFIIKK</sequence>
<accession>A0A345BYL7</accession>
<dbReference type="PANTHER" id="PTHR43861:SF1">
    <property type="entry name" value="TRANS-ACONITATE 2-METHYLTRANSFERASE"/>
    <property type="match status" value="1"/>
</dbReference>
<dbReference type="InterPro" id="IPR029063">
    <property type="entry name" value="SAM-dependent_MTases_sf"/>
</dbReference>
<evidence type="ECO:0000313" key="5">
    <source>
        <dbReference type="Proteomes" id="UP000252100"/>
    </source>
</evidence>
<keyword evidence="2 4" id="KW-0808">Transferase</keyword>
<dbReference type="CDD" id="cd02440">
    <property type="entry name" value="AdoMet_MTases"/>
    <property type="match status" value="1"/>
</dbReference>
<keyword evidence="5" id="KW-1185">Reference proteome</keyword>
<dbReference type="PANTHER" id="PTHR43861">
    <property type="entry name" value="TRANS-ACONITATE 2-METHYLTRANSFERASE-RELATED"/>
    <property type="match status" value="1"/>
</dbReference>
<dbReference type="Proteomes" id="UP000252100">
    <property type="component" value="Chromosome"/>
</dbReference>
<gene>
    <name evidence="4" type="ORF">DT065_08430</name>
</gene>